<name>A0A1I6JN66_9FIRM</name>
<dbReference type="SUPFAM" id="SSF56281">
    <property type="entry name" value="Metallo-hydrolase/oxidoreductase"/>
    <property type="match status" value="1"/>
</dbReference>
<dbReference type="OrthoDB" id="9803916at2"/>
<dbReference type="InterPro" id="IPR036866">
    <property type="entry name" value="RibonucZ/Hydroxyglut_hydro"/>
</dbReference>
<protein>
    <submittedName>
        <fullName evidence="1">7,8-dihydropterin-6-yl-methyl-4-(Beta-D-ribofuranosyl)aminobenzene 5'-phosphate synthase</fullName>
    </submittedName>
</protein>
<dbReference type="PANTHER" id="PTHR13754:SF13">
    <property type="entry name" value="METALLO-BETA-LACTAMASE SUPERFAMILY PROTEIN (AFU_ORTHOLOGUE AFUA_3G07630)"/>
    <property type="match status" value="1"/>
</dbReference>
<keyword evidence="2" id="KW-1185">Reference proteome</keyword>
<reference evidence="1 2" key="1">
    <citation type="submission" date="2016-10" db="EMBL/GenBank/DDBJ databases">
        <authorList>
            <person name="de Groot N.N."/>
        </authorList>
    </citation>
    <scope>NUCLEOTIDE SEQUENCE [LARGE SCALE GENOMIC DNA]</scope>
    <source>
        <strain evidence="1 2">743A</strain>
    </source>
</reference>
<dbReference type="Proteomes" id="UP000199659">
    <property type="component" value="Unassembled WGS sequence"/>
</dbReference>
<evidence type="ECO:0000313" key="2">
    <source>
        <dbReference type="Proteomes" id="UP000199659"/>
    </source>
</evidence>
<sequence>MKIVVLMDNTASSAKLVKKSGMSLYIETSNHKILFDLGPNHLFFENAKKQGIDVSKVDTVILSSGHNAYGGGLRRFLEVNGMAKIYVSEYGFMPYYEQHLGVKLPCGLEAALESNEQIVKTRNLYFLDDEMQLFSGVIDMNELQKNKSKYFVKVNGETEQDTFVHEQYLMIKENGKTIIVAGGIHNGIQNILRKGEQMNNGMIDVVIADFHLYDASSKKGMKREEVKELGEMISRFAGRLYTLNCSIGDGFQLFQSVLGDKIRNLSLGDSVVI</sequence>
<organism evidence="1 2">
    <name type="scientific">Anaeromicropila populeti</name>
    <dbReference type="NCBI Taxonomy" id="37658"/>
    <lineage>
        <taxon>Bacteria</taxon>
        <taxon>Bacillati</taxon>
        <taxon>Bacillota</taxon>
        <taxon>Clostridia</taxon>
        <taxon>Lachnospirales</taxon>
        <taxon>Lachnospiraceae</taxon>
        <taxon>Anaeromicropila</taxon>
    </lineage>
</organism>
<dbReference type="Gene3D" id="3.60.15.10">
    <property type="entry name" value="Ribonuclease Z/Hydroxyacylglutathione hydrolase-like"/>
    <property type="match status" value="1"/>
</dbReference>
<dbReference type="PANTHER" id="PTHR13754">
    <property type="entry name" value="METALLO-BETA-LACTAMASE SUPERFAMILY PROTEIN"/>
    <property type="match status" value="1"/>
</dbReference>
<dbReference type="EMBL" id="FOYZ01000006">
    <property type="protein sequence ID" value="SFR80415.1"/>
    <property type="molecule type" value="Genomic_DNA"/>
</dbReference>
<dbReference type="GO" id="GO:0016740">
    <property type="term" value="F:transferase activity"/>
    <property type="evidence" value="ECO:0007669"/>
    <property type="project" value="TreeGrafter"/>
</dbReference>
<proteinExistence type="predicted"/>
<dbReference type="InterPro" id="IPR041712">
    <property type="entry name" value="DHPS-like_MBL-fold"/>
</dbReference>
<dbReference type="STRING" id="37658.SAMN05661086_01794"/>
<dbReference type="CDD" id="cd07713">
    <property type="entry name" value="DHPS-like_MBL-fold"/>
    <property type="match status" value="1"/>
</dbReference>
<accession>A0A1I6JN66</accession>
<dbReference type="RefSeq" id="WP_092560347.1">
    <property type="nucleotide sequence ID" value="NZ_FOYZ01000006.1"/>
</dbReference>
<gene>
    <name evidence="1" type="ORF">SAMN05661086_01794</name>
</gene>
<dbReference type="AlphaFoldDB" id="A0A1I6JN66"/>
<dbReference type="InterPro" id="IPR052926">
    <property type="entry name" value="Metallo-beta-lactamase_dom"/>
</dbReference>
<evidence type="ECO:0000313" key="1">
    <source>
        <dbReference type="EMBL" id="SFR80415.1"/>
    </source>
</evidence>